<keyword evidence="3" id="KW-0680">Restriction system</keyword>
<organism evidence="4 5">
    <name type="scientific">Prauserella cavernicola</name>
    <dbReference type="NCBI Taxonomy" id="2800127"/>
    <lineage>
        <taxon>Bacteria</taxon>
        <taxon>Bacillati</taxon>
        <taxon>Actinomycetota</taxon>
        <taxon>Actinomycetes</taxon>
        <taxon>Pseudonocardiales</taxon>
        <taxon>Pseudonocardiaceae</taxon>
        <taxon>Prauserella</taxon>
    </lineage>
</organism>
<reference evidence="4" key="1">
    <citation type="submission" date="2020-12" db="EMBL/GenBank/DDBJ databases">
        <title>Prauserella sp. ASG 168, a novel actinomycete isolated from cave rock.</title>
        <authorList>
            <person name="Suriyachadkun C."/>
        </authorList>
    </citation>
    <scope>NUCLEOTIDE SEQUENCE</scope>
    <source>
        <strain evidence="4">ASG 168</strain>
    </source>
</reference>
<dbReference type="EMBL" id="JAENJH010000003">
    <property type="protein sequence ID" value="MBK1785994.1"/>
    <property type="molecule type" value="Genomic_DNA"/>
</dbReference>
<keyword evidence="2" id="KW-0808">Transferase</keyword>
<gene>
    <name evidence="4" type="ORF">JHE00_16815</name>
</gene>
<dbReference type="GO" id="GO:0009307">
    <property type="term" value="P:DNA restriction-modification system"/>
    <property type="evidence" value="ECO:0007669"/>
    <property type="project" value="UniProtKB-KW"/>
</dbReference>
<evidence type="ECO:0000313" key="5">
    <source>
        <dbReference type="Proteomes" id="UP000635245"/>
    </source>
</evidence>
<keyword evidence="5" id="KW-1185">Reference proteome</keyword>
<proteinExistence type="predicted"/>
<dbReference type="AlphaFoldDB" id="A0A934V5S9"/>
<dbReference type="Pfam" id="PF00145">
    <property type="entry name" value="DNA_methylase"/>
    <property type="match status" value="1"/>
</dbReference>
<evidence type="ECO:0000256" key="1">
    <source>
        <dbReference type="ARBA" id="ARBA00022603"/>
    </source>
</evidence>
<comment type="caution">
    <text evidence="4">The sequence shown here is derived from an EMBL/GenBank/DDBJ whole genome shotgun (WGS) entry which is preliminary data.</text>
</comment>
<dbReference type="InterPro" id="IPR001525">
    <property type="entry name" value="C5_MeTfrase"/>
</dbReference>
<accession>A0A934V5S9</accession>
<sequence length="202" mass="21970">MTVRKPQKPRSAKIHMSSTLRPYRRALSAAPATPNLADITTVDWSTVEPVDVLTGGFPCQDVSTAGRRAGLAPGTRSGLWSHMAHAISVLRPRLVIAENVRGLLSAPAHSDMEPCPWCLGDSGDVAALRAFGCRYADRRVMSPDAASSSGCRTQRKQPVHIIQIPRCWTSRQRGECQSTEVAGGRACLARRPQSHFHHVDVT</sequence>
<evidence type="ECO:0000256" key="3">
    <source>
        <dbReference type="ARBA" id="ARBA00022747"/>
    </source>
</evidence>
<dbReference type="Gene3D" id="3.40.50.150">
    <property type="entry name" value="Vaccinia Virus protein VP39"/>
    <property type="match status" value="1"/>
</dbReference>
<dbReference type="GO" id="GO:0008168">
    <property type="term" value="F:methyltransferase activity"/>
    <property type="evidence" value="ECO:0007669"/>
    <property type="project" value="UniProtKB-KW"/>
</dbReference>
<dbReference type="InterPro" id="IPR029063">
    <property type="entry name" value="SAM-dependent_MTases_sf"/>
</dbReference>
<protein>
    <submittedName>
        <fullName evidence="4">DNA cytosine methyltransferase</fullName>
    </submittedName>
</protein>
<dbReference type="GO" id="GO:0032259">
    <property type="term" value="P:methylation"/>
    <property type="evidence" value="ECO:0007669"/>
    <property type="project" value="UniProtKB-KW"/>
</dbReference>
<keyword evidence="1 4" id="KW-0489">Methyltransferase</keyword>
<dbReference type="RefSeq" id="WP_200318986.1">
    <property type="nucleotide sequence ID" value="NZ_JAENJH010000003.1"/>
</dbReference>
<evidence type="ECO:0000256" key="2">
    <source>
        <dbReference type="ARBA" id="ARBA00022679"/>
    </source>
</evidence>
<dbReference type="SUPFAM" id="SSF53335">
    <property type="entry name" value="S-adenosyl-L-methionine-dependent methyltransferases"/>
    <property type="match status" value="1"/>
</dbReference>
<dbReference type="Proteomes" id="UP000635245">
    <property type="component" value="Unassembled WGS sequence"/>
</dbReference>
<evidence type="ECO:0000313" key="4">
    <source>
        <dbReference type="EMBL" id="MBK1785994.1"/>
    </source>
</evidence>
<name>A0A934V5S9_9PSEU</name>